<dbReference type="GO" id="GO:0005886">
    <property type="term" value="C:plasma membrane"/>
    <property type="evidence" value="ECO:0007669"/>
    <property type="project" value="UniProtKB-SubCell"/>
</dbReference>
<feature type="domain" description="VWFD" evidence="8">
    <location>
        <begin position="1942"/>
        <end position="2123"/>
    </location>
</feature>
<dbReference type="InterPro" id="IPR025615">
    <property type="entry name" value="TILa_dom"/>
</dbReference>
<dbReference type="Ensembl" id="ENSHCOT00000014487.1">
    <property type="protein sequence ID" value="ENSHCOP00000017164.1"/>
    <property type="gene ID" value="ENSHCOG00000021222.1"/>
</dbReference>
<keyword evidence="10" id="KW-1185">Reference proteome</keyword>
<dbReference type="GeneTree" id="ENSGT00950000183155"/>
<dbReference type="Pfam" id="PF17517">
    <property type="entry name" value="IgGFc_binding"/>
    <property type="match status" value="1"/>
</dbReference>
<dbReference type="Gene3D" id="2.10.25.10">
    <property type="entry name" value="Laminin"/>
    <property type="match status" value="5"/>
</dbReference>
<dbReference type="InterPro" id="IPR002919">
    <property type="entry name" value="TIL_dom"/>
</dbReference>
<dbReference type="InterPro" id="IPR052749">
    <property type="entry name" value="Alpha-tectorin"/>
</dbReference>
<organism evidence="9 10">
    <name type="scientific">Hippocampus comes</name>
    <name type="common">Tiger tail seahorse</name>
    <dbReference type="NCBI Taxonomy" id="109280"/>
    <lineage>
        <taxon>Eukaryota</taxon>
        <taxon>Metazoa</taxon>
        <taxon>Chordata</taxon>
        <taxon>Craniata</taxon>
        <taxon>Vertebrata</taxon>
        <taxon>Euteleostomi</taxon>
        <taxon>Actinopterygii</taxon>
        <taxon>Neopterygii</taxon>
        <taxon>Teleostei</taxon>
        <taxon>Neoteleostei</taxon>
        <taxon>Acanthomorphata</taxon>
        <taxon>Syngnathiaria</taxon>
        <taxon>Syngnathiformes</taxon>
        <taxon>Syngnathoidei</taxon>
        <taxon>Syngnathidae</taxon>
        <taxon>Hippocampus</taxon>
    </lineage>
</organism>
<dbReference type="SMART" id="SM00215">
    <property type="entry name" value="VWC_out"/>
    <property type="match status" value="4"/>
</dbReference>
<dbReference type="SMART" id="SM00832">
    <property type="entry name" value="C8"/>
    <property type="match status" value="5"/>
</dbReference>
<dbReference type="InterPro" id="IPR035234">
    <property type="entry name" value="IgGFc-bd_N"/>
</dbReference>
<protein>
    <submittedName>
        <fullName evidence="9">IgGFc-binding protein-like</fullName>
    </submittedName>
</protein>
<evidence type="ECO:0000256" key="5">
    <source>
        <dbReference type="ARBA" id="ARBA00023136"/>
    </source>
</evidence>
<comment type="subcellular location">
    <subcellularLocation>
        <location evidence="1">Cell membrane</location>
    </subcellularLocation>
</comment>
<accession>A0A3Q2YG74</accession>
<evidence type="ECO:0000256" key="3">
    <source>
        <dbReference type="ARBA" id="ARBA00022729"/>
    </source>
</evidence>
<dbReference type="CDD" id="cd19941">
    <property type="entry name" value="TIL"/>
    <property type="match status" value="5"/>
</dbReference>
<evidence type="ECO:0000256" key="1">
    <source>
        <dbReference type="ARBA" id="ARBA00004236"/>
    </source>
</evidence>
<dbReference type="InterPro" id="IPR001007">
    <property type="entry name" value="VWF_dom"/>
</dbReference>
<reference evidence="9" key="2">
    <citation type="submission" date="2025-09" db="UniProtKB">
        <authorList>
            <consortium name="Ensembl"/>
        </authorList>
    </citation>
    <scope>IDENTIFICATION</scope>
</reference>
<keyword evidence="5" id="KW-0472">Membrane</keyword>
<dbReference type="OMA" id="CDATERN"/>
<evidence type="ECO:0000259" key="8">
    <source>
        <dbReference type="PROSITE" id="PS51233"/>
    </source>
</evidence>
<dbReference type="Pfam" id="PF00094">
    <property type="entry name" value="VWD"/>
    <property type="match status" value="6"/>
</dbReference>
<keyword evidence="3" id="KW-0732">Signal</keyword>
<dbReference type="Pfam" id="PF01826">
    <property type="entry name" value="TIL"/>
    <property type="match status" value="5"/>
</dbReference>
<dbReference type="InterPro" id="IPR014853">
    <property type="entry name" value="VWF/SSPO/ZAN-like_Cys-rich_dom"/>
</dbReference>
<dbReference type="InterPro" id="IPR001846">
    <property type="entry name" value="VWF_type-D"/>
</dbReference>
<dbReference type="FunFam" id="2.10.25.10:FF:000055">
    <property type="entry name" value="alpha-tectorin isoform X1"/>
    <property type="match status" value="4"/>
</dbReference>
<dbReference type="Proteomes" id="UP000264820">
    <property type="component" value="Unplaced"/>
</dbReference>
<feature type="domain" description="VWFD" evidence="8">
    <location>
        <begin position="1590"/>
        <end position="1770"/>
    </location>
</feature>
<dbReference type="InterPro" id="IPR036084">
    <property type="entry name" value="Ser_inhib-like_sf"/>
</dbReference>
<dbReference type="Pfam" id="PF12714">
    <property type="entry name" value="TILa"/>
    <property type="match status" value="3"/>
</dbReference>
<proteinExistence type="predicted"/>
<sequence>GKEFITTFLPNYQKSPFWQRFFSGNDHKLEVVLTAMGSAADVHIQVASVDFSMKLTLSAGETRWVCLPLGAELQQQLVNQKSAVRISSSADISVVSFNRRHKTGDGTVVSPTAALGTEYLVFTPRGGSRSMDKLLAIVNGDSPNPITILPSADVWLRGGGRWQSGKPVIFTLAPYASYLIRSHSTWTGLVRSKYPVAIIAGHQCLSMGSGCEHVYEQLPPVASLGKDYMVPRTGSCRATNWAVIVAAEDNTELTLHKGRRSAHKQLSRILTNSLSPISNLTSKMIDLAFQLFIQTFKVMVLLLSDNKPHDPFLMSLTPTSKLSTDWAVETVNGLSSTVAILSEREGSSSVKVCLKGRCLSPRWNNFISDQQWVWSNVAVGAQQSHVTVEGDARMAVYVYGGKSRHAYGTAGVCSAGTPPPTPPKDPCEDVKCREMEHCVDGRCVHVSTATCHALGDPHYLTFDGRRYDFQGSCTYIMATVTEKAPGLSPFTVTTKNDHRGNRRVSFVRTVTVTVHGHTIIIGRHRKQVNGELQYLPVILLDGQISVKHSGIYAVLRTDFGLTVKYDWNMRLYVTVPSSYYNHLGGLCGNYNGDKTDDLPEPKGNLLESMIQQWKIKDPDPFCHDNCGGRCPTCSPEKQAYFRHPKQCGILTQADGPFSSCHKVVNPSLYLDNCVYDVCINKGARQLLCDNLKSYNDACLSEGVKVKPEWRMVSKCPLSCPAGSHYEACGSACPASCGITDNEKQCAAPCVEGCQCDAGLVLNGDRCVPQSSCGCQHQGKYYPSDTTFWADSTCTTRCQCNSGNVKCTSVTCKKNEHCALKGGVRDCYPVSYATCYAAGDPHYRSFDNRRFDFQGTCTYVLSQHIEGSNQGLLPFQVLVQNENRGRNKRVSYAKSVSLTVLGYTVSMSRVDQGKILVNSRSINLPYITEDGMLSIFRQGYFGIVKTNFGLTLKFNWNSHVSLTLPSSYSSATSGLCGNYNGKPGDDMLQPDGTQAKHINAFGHSWKVYCVQSAPCFFLRSYRKCHNKVDHSGFLKDCVFDLCMYQGHATALCNSLLAFSTSCQEAGATVETWRSEEFCPPLCGPNSHYEVCAPTCQLTCSGLTPPEGCDESTPCTEGCVCDDGFMMSHDKCVPLSECGCQYEGQYYQHEQVFYPGESCNNQCVCGDNGQVQCNPEFRCSHHEKCVVTNGVASCAPKSIASCSVFGVRSVLSFDGKLSEVEAGENMAPYSLLVHQESNKDGYFSRSVELQVYDVEITMETGIVWEIKVDGIRVSLPASLADGNVQAYQNGINIIIETDFDFKLTYDTVAGVMLQIPSTYQGLPSGLCGNYNGKSSDDLASEEGKPGSTSDFIVEKDDVTCETGCGDTSCPDPNGQETPEAEKACDIIRARQGPFSGCHATVSPVSHFDACVREMSSGEKDQEVLCRHIQNYVGACQLAGTKINRWRSDTFCPLKCRAGSHYELCSSSCSSTCASLERSHPCPVCQEGCQCDDGLMSDGDRCVPVEQCGCVVDGHYYKSNTPILREDCSEHCVCQSGQFICKPTSCQEGEECTIKDGIMGCFSTDPCAEVVCRAKEHCEVSEGQGVCVPDATVLCWAFGDPHYTTFDGWSFSFQGTCTYVLVNTTGADPSLPEVTVTTKNELRGNSEGSFVRSATVELLGRTISIPRDERGFVLVDDIKTGLPVFLDGGSISITESGVRGILMSDIGVTVTFDWSTLVMVSLSSSYYGNVAGLCGNYNGNKDDEMTIHGGGTAVNVTEWAGTWSVPDDDPFCYHYCDGVCPRCSEEDRIRYTGPQFCGILGNKEGPFSGCHGSVPVGEAMSDCLYDVCVNAGRHEVLCESLSNYLAECQEAGATVLPWRQLANCTIECPANSHYEVCGPACPASCGAQPEVCHKACVEGCFCDQGYVLSRNGCVEKEKGCGCNHDGYYYLPGEVFWADSKCKEQCVCDAATQTVQCKLKGCRTGERCQVVDGVQDCYPISYKTCSARGDPHFYTFDGLKFDFQGNCVYRLATVCKNADGLQHFEVNLENNNRGNKRVSYAKVVIVKVFGNTYQFSVDYPYKVLVSFNFASAVRVELATSYHGTTCGLCGNFNDNPADDLTLPNGMPASNANEFGVNQWVSNRPGCSQECKLSTDFCTLFFCDIITAKDGPLADCIGRVDSKQFREDCVYDMMLTDGKQEAACDIISDYVEECQMKGGCVKSWRTRQLCWMQCPANSMYSVTAPGCPLTCTSLSAPVECKTPPSEGCMCIPGYFLSQGRCMPLAECGCRFRGHYIESGEAFYPDCHQLCVCQGGVVSCKRMPCRKPQICGVVEGSLGCYDKRQLSLRHLLFEMRVAECITAFSSEELTDPSSGNHPTPPGPKGW</sequence>
<keyword evidence="4" id="KW-0677">Repeat</keyword>
<reference evidence="9" key="1">
    <citation type="submission" date="2025-08" db="UniProtKB">
        <authorList>
            <consortium name="Ensembl"/>
        </authorList>
    </citation>
    <scope>IDENTIFICATION</scope>
</reference>
<dbReference type="Pfam" id="PF08742">
    <property type="entry name" value="C8"/>
    <property type="match status" value="5"/>
</dbReference>
<keyword evidence="2" id="KW-1003">Cell membrane</keyword>
<evidence type="ECO:0000256" key="4">
    <source>
        <dbReference type="ARBA" id="ARBA00022737"/>
    </source>
</evidence>
<feature type="domain" description="VWFD" evidence="8">
    <location>
        <begin position="832"/>
        <end position="1015"/>
    </location>
</feature>
<evidence type="ECO:0000256" key="2">
    <source>
        <dbReference type="ARBA" id="ARBA00022475"/>
    </source>
</evidence>
<keyword evidence="7" id="KW-0325">Glycoprotein</keyword>
<dbReference type="SMART" id="SM00216">
    <property type="entry name" value="VWD"/>
    <property type="match status" value="5"/>
</dbReference>
<name>A0A3Q2YG74_HIPCM</name>
<keyword evidence="6" id="KW-1015">Disulfide bond</keyword>
<feature type="domain" description="VWFD" evidence="8">
    <location>
        <begin position="449"/>
        <end position="623"/>
    </location>
</feature>
<evidence type="ECO:0000256" key="7">
    <source>
        <dbReference type="ARBA" id="ARBA00023180"/>
    </source>
</evidence>
<evidence type="ECO:0000313" key="10">
    <source>
        <dbReference type="Proteomes" id="UP000264820"/>
    </source>
</evidence>
<evidence type="ECO:0000256" key="6">
    <source>
        <dbReference type="ARBA" id="ARBA00023157"/>
    </source>
</evidence>
<dbReference type="PANTHER" id="PTHR46160">
    <property type="entry name" value="ALPHA-TECTORIN-RELATED"/>
    <property type="match status" value="1"/>
</dbReference>
<evidence type="ECO:0000313" key="9">
    <source>
        <dbReference type="Ensembl" id="ENSHCOP00000017164.1"/>
    </source>
</evidence>
<dbReference type="STRING" id="109280.ENSHCOP00000017164"/>
<dbReference type="PROSITE" id="PS51233">
    <property type="entry name" value="VWFD"/>
    <property type="match status" value="5"/>
</dbReference>
<feature type="domain" description="VWFD" evidence="8">
    <location>
        <begin position="1190"/>
        <end position="1363"/>
    </location>
</feature>
<dbReference type="PANTHER" id="PTHR46160:SF9">
    <property type="entry name" value="PROTEIN PRY2-RELATED"/>
    <property type="match status" value="1"/>
</dbReference>
<dbReference type="SUPFAM" id="SSF57567">
    <property type="entry name" value="Serine protease inhibitors"/>
    <property type="match status" value="5"/>
</dbReference>
<dbReference type="SUPFAM" id="SSF57603">
    <property type="entry name" value="FnI-like domain"/>
    <property type="match status" value="1"/>
</dbReference>